<evidence type="ECO:0000313" key="1">
    <source>
        <dbReference type="EMBL" id="GAF73977.1"/>
    </source>
</evidence>
<dbReference type="EMBL" id="BARS01005472">
    <property type="protein sequence ID" value="GAF73977.1"/>
    <property type="molecule type" value="Genomic_DNA"/>
</dbReference>
<dbReference type="AlphaFoldDB" id="X0SDM3"/>
<name>X0SDM3_9ZZZZ</name>
<organism evidence="1">
    <name type="scientific">marine sediment metagenome</name>
    <dbReference type="NCBI Taxonomy" id="412755"/>
    <lineage>
        <taxon>unclassified sequences</taxon>
        <taxon>metagenomes</taxon>
        <taxon>ecological metagenomes</taxon>
    </lineage>
</organism>
<proteinExistence type="predicted"/>
<gene>
    <name evidence="1" type="ORF">S01H1_10741</name>
</gene>
<sequence>GQYRGRLVAITQTAVGDIKYSWADRPYVNWSTPVTIASDAADQPCDSLIDTNGNIHLVYSETSTNYLVTKKLSFSGGSWSIGSKVTIYNVNESYYPSVTIEDGGALWVSWSRLTSGSYYLHAKSSTDSGATWGTGPTDDGDVLTSGVTALFSKTVIGTSDIFVVYSHGGSTLSIRSRPISGGSWTSAVDLASSSSNFDEHFDVAVSDNGLLAVVYDQAALKYREFDGAVWSAVVDLDSSEGNSPQLMFNANVPVVVYLSQYASGQERLMYTSRETGSFGSPQPLDSGAGLFDEVLAYDTISSSYDDLTTAAFSAATADVYHSSSSTLMKEQGDAVYLGMDRKFRYLRVLLSTIGVGGTLTYSYWDGANWIAFTPAGGNYDFDSSDRELLLWNDYDGAPGGWQKEALEDDERYWVKIQVSTAFTTGPVGSQITSISN</sequence>
<reference evidence="1" key="1">
    <citation type="journal article" date="2014" name="Front. Microbiol.">
        <title>High frequency of phylogenetically diverse reductive dehalogenase-homologous genes in deep subseafloor sedimentary metagenomes.</title>
        <authorList>
            <person name="Kawai M."/>
            <person name="Futagami T."/>
            <person name="Toyoda A."/>
            <person name="Takaki Y."/>
            <person name="Nishi S."/>
            <person name="Hori S."/>
            <person name="Arai W."/>
            <person name="Tsubouchi T."/>
            <person name="Morono Y."/>
            <person name="Uchiyama I."/>
            <person name="Ito T."/>
            <person name="Fujiyama A."/>
            <person name="Inagaki F."/>
            <person name="Takami H."/>
        </authorList>
    </citation>
    <scope>NUCLEOTIDE SEQUENCE</scope>
    <source>
        <strain evidence="1">Expedition CK06-06</strain>
    </source>
</reference>
<comment type="caution">
    <text evidence="1">The sequence shown here is derived from an EMBL/GenBank/DDBJ whole genome shotgun (WGS) entry which is preliminary data.</text>
</comment>
<feature type="non-terminal residue" evidence="1">
    <location>
        <position position="1"/>
    </location>
</feature>
<protein>
    <recommendedName>
        <fullName evidence="2">Sialidase domain-containing protein</fullName>
    </recommendedName>
</protein>
<accession>X0SDM3</accession>
<feature type="non-terminal residue" evidence="1">
    <location>
        <position position="436"/>
    </location>
</feature>
<dbReference type="SUPFAM" id="SSF89372">
    <property type="entry name" value="Fucose-specific lectin"/>
    <property type="match status" value="1"/>
</dbReference>
<evidence type="ECO:0008006" key="2">
    <source>
        <dbReference type="Google" id="ProtNLM"/>
    </source>
</evidence>